<evidence type="ECO:0000313" key="3">
    <source>
        <dbReference type="Proteomes" id="UP000095192"/>
    </source>
</evidence>
<gene>
    <name evidence="2" type="ORF">cyc_03890</name>
</gene>
<name>A0A1D3CWJ8_9EIME</name>
<protein>
    <submittedName>
        <fullName evidence="2">Uncharacterized protein</fullName>
    </submittedName>
</protein>
<feature type="region of interest" description="Disordered" evidence="1">
    <location>
        <begin position="208"/>
        <end position="244"/>
    </location>
</feature>
<feature type="compositionally biased region" description="Basic and acidic residues" evidence="1">
    <location>
        <begin position="1078"/>
        <end position="1087"/>
    </location>
</feature>
<dbReference type="VEuPathDB" id="ToxoDB:LOC34620509"/>
<organism evidence="2 3">
    <name type="scientific">Cyclospora cayetanensis</name>
    <dbReference type="NCBI Taxonomy" id="88456"/>
    <lineage>
        <taxon>Eukaryota</taxon>
        <taxon>Sar</taxon>
        <taxon>Alveolata</taxon>
        <taxon>Apicomplexa</taxon>
        <taxon>Conoidasida</taxon>
        <taxon>Coccidia</taxon>
        <taxon>Eucoccidiorida</taxon>
        <taxon>Eimeriorina</taxon>
        <taxon>Eimeriidae</taxon>
        <taxon>Cyclospora</taxon>
    </lineage>
</organism>
<evidence type="ECO:0000256" key="1">
    <source>
        <dbReference type="SAM" id="MobiDB-lite"/>
    </source>
</evidence>
<dbReference type="VEuPathDB" id="ToxoDB:cyc_03890"/>
<keyword evidence="3" id="KW-1185">Reference proteome</keyword>
<dbReference type="InParanoid" id="A0A1D3CWJ8"/>
<accession>A0A1D3CWJ8</accession>
<evidence type="ECO:0000313" key="2">
    <source>
        <dbReference type="EMBL" id="OEH75554.1"/>
    </source>
</evidence>
<reference evidence="2 3" key="1">
    <citation type="journal article" date="2016" name="BMC Genomics">
        <title>Comparative genomics reveals Cyclospora cayetanensis possesses coccidia-like metabolism and invasion components but unique surface antigens.</title>
        <authorList>
            <person name="Liu S."/>
            <person name="Wang L."/>
            <person name="Zheng H."/>
            <person name="Xu Z."/>
            <person name="Roellig D.M."/>
            <person name="Li N."/>
            <person name="Frace M.A."/>
            <person name="Tang K."/>
            <person name="Arrowood M.J."/>
            <person name="Moss D.M."/>
            <person name="Zhang L."/>
            <person name="Feng Y."/>
            <person name="Xiao L."/>
        </authorList>
    </citation>
    <scope>NUCLEOTIDE SEQUENCE [LARGE SCALE GENOMIC DNA]</scope>
    <source>
        <strain evidence="2 3">CHN_HEN01</strain>
    </source>
</reference>
<proteinExistence type="predicted"/>
<feature type="region of interest" description="Disordered" evidence="1">
    <location>
        <begin position="1078"/>
        <end position="1105"/>
    </location>
</feature>
<dbReference type="EMBL" id="JROU02001705">
    <property type="protein sequence ID" value="OEH75554.1"/>
    <property type="molecule type" value="Genomic_DNA"/>
</dbReference>
<comment type="caution">
    <text evidence="2">The sequence shown here is derived from an EMBL/GenBank/DDBJ whole genome shotgun (WGS) entry which is preliminary data.</text>
</comment>
<sequence>MAVLGLQKRAMGALTELSGAPIAVISRSEHSKQIYSDLMGHNRKREVRLASRRSSPAYGLAVPPSALDIDCRCGREEPLKEESQDRHPNRCLSLPSMTEHRLKLRLDKGCSWGSSQLMMRDVLPPPRAATPEASLGAVSLCAFGASLSLYANDALAERAAWTAVAECCFSEKKSPRLWRAAFTEDALLAASLEASAFSKGYNMGVRCAPSDASQAPPPGASRGGRSSGAFPTDGEQISASEKPNEKLRVLARRRGCEEDVSVSYENSLCRVLLTFSVNKELTGPLRDARGHQGAREEIEAEMDIARSLRRASAVCEAVNRGASPENALGAEALLAPALVAYAFSCGREGSKGSSSSRVMPGEEVFSRAETFSSARQLVSFHLPSLSPAALCDLIFFCTARLRVRDSQFLEDAARVALEHLKLLLELDKPAEVYHRQPLHSRNDLPGPSAMDSVQKPPSTQRSPEDMAAQDVRDDDFVRRILEAPVRFSRPPSAHHMAKLLRGIILGGHEAPEVLALGVAYLKRRCTYTHSDLLHSLALLKVMPSGAPREHLAAFVAQKLILRERRLPLPVVAAAANVFSRVSLPPFRMQPESSWAHAERQHMPSKGLEALEGARSADALGFSVEARVAPNGPLHAGSSRSNGNDSASVLPSAGALYASLSCSAQRVLDVRRLGIGGSVRGRDLALLAHGFVKAGEDRAATSWVVAMERHWRELRPVFEPVSLALLLGSLPKLQHALPGNKSSVCLMALLHLLSQQVASLTAQQLVMVAAGLSRFPYRQEHPLTALRLVWRFLFKESKPNELTPSDIQNLLCALCRLGIEAPDEVVARVSRILIAQGPPAEFPEGLRNEALAFYVQFGFLRVRASVSGVQTLERSFVEALLEAAVHSRDCSIQTVARCFSALSRLAMTPASLAAPGPGVENPTSSRAPLAARSGGSHDLACLNEGPQGMSEKTLQLLTYLQRRVCSHGLSQPTGRRASDGAGTAAALSALCRLFPRSVASGSPVAGLPLVQQENCSAEQGRDDAAGFPRREVEGRLVDALAARLVEGLSGLHRREAFAVWEGTAAAVHLAMRFQEEEAQFSRDGKEGGHMPTPRKPRSCGGSSCMTNSNTRDASDYAHAASQRLLAASEGILVTSPTSSERATPAALPPWIHFLSALCSRGVQPLGFALPLHNPSEPRWPYDTPPKGDCGDLVGTAGVWWSHAAVRILRALNSVGVSASGIFRSVGCRLLAAPTQSLGTQENVLQDFGCSRDASGFPHRASVDAFEQELQLHIIRFAHSFVIPALTAALRADWRKTASVVESEASGKEMQMGENTFRKRDGPPLHPLSELLVALLGLRLRMHLLQQNAHSALTAAAPTRSAGGVSCGTGQLLREQELEEARTACTSIVETTLGAMSSSAIPRPSARDSDTFGLLALSAQLLKALDPNLWNQYCAVLNYRLKALAPRAAVQRTQACRTPGVANTQHPLWCWADSKQEASEAVETAVRNLKHEGDAIRQSLRYQISSDISALTCRGISMFGATRILQVDVLHGETRERVLFVVVSPADSMVPVIFNSDQGTTASTQRFTISPAIEHCLIQPLVGAAAVLPAGCHCDGVFIGRTETSSMEHEDTRQFGRAAVG</sequence>
<feature type="region of interest" description="Disordered" evidence="1">
    <location>
        <begin position="438"/>
        <end position="468"/>
    </location>
</feature>
<dbReference type="Proteomes" id="UP000095192">
    <property type="component" value="Unassembled WGS sequence"/>
</dbReference>